<evidence type="ECO:0000256" key="2">
    <source>
        <dbReference type="SAM" id="MobiDB-lite"/>
    </source>
</evidence>
<proteinExistence type="predicted"/>
<dbReference type="OrthoDB" id="6077919at2759"/>
<dbReference type="RefSeq" id="XP_051363697.1">
    <property type="nucleotide sequence ID" value="XM_051504592.1"/>
</dbReference>
<feature type="compositionally biased region" description="Basic and acidic residues" evidence="2">
    <location>
        <begin position="452"/>
        <end position="488"/>
    </location>
</feature>
<reference evidence="4" key="2">
    <citation type="submission" date="2022-07" db="EMBL/GenBank/DDBJ databases">
        <authorList>
            <person name="Goncalves M.F.M."/>
            <person name="Hilario S."/>
            <person name="Van De Peer Y."/>
            <person name="Esteves A.C."/>
            <person name="Alves A."/>
        </authorList>
    </citation>
    <scope>NUCLEOTIDE SEQUENCE</scope>
    <source>
        <strain evidence="4">MUM 19.33</strain>
    </source>
</reference>
<feature type="region of interest" description="Disordered" evidence="2">
    <location>
        <begin position="452"/>
        <end position="497"/>
    </location>
</feature>
<feature type="compositionally biased region" description="Basic and acidic residues" evidence="2">
    <location>
        <begin position="123"/>
        <end position="146"/>
    </location>
</feature>
<keyword evidence="1" id="KW-0479">Metal-binding</keyword>
<dbReference type="InterPro" id="IPR013087">
    <property type="entry name" value="Znf_C2H2_type"/>
</dbReference>
<feature type="domain" description="C2H2-type" evidence="3">
    <location>
        <begin position="375"/>
        <end position="405"/>
    </location>
</feature>
<feature type="compositionally biased region" description="Polar residues" evidence="2">
    <location>
        <begin position="321"/>
        <end position="331"/>
    </location>
</feature>
<keyword evidence="1" id="KW-0862">Zinc</keyword>
<dbReference type="EMBL" id="JAGIXG020000010">
    <property type="protein sequence ID" value="KAI6782841.1"/>
    <property type="molecule type" value="Genomic_DNA"/>
</dbReference>
<dbReference type="Proteomes" id="UP001055219">
    <property type="component" value="Unassembled WGS sequence"/>
</dbReference>
<organism evidence="4 5">
    <name type="scientific">Emericellopsis cladophorae</name>
    <dbReference type="NCBI Taxonomy" id="2686198"/>
    <lineage>
        <taxon>Eukaryota</taxon>
        <taxon>Fungi</taxon>
        <taxon>Dikarya</taxon>
        <taxon>Ascomycota</taxon>
        <taxon>Pezizomycotina</taxon>
        <taxon>Sordariomycetes</taxon>
        <taxon>Hypocreomycetidae</taxon>
        <taxon>Hypocreales</taxon>
        <taxon>Bionectriaceae</taxon>
        <taxon>Emericellopsis</taxon>
    </lineage>
</organism>
<feature type="compositionally biased region" description="Low complexity" evidence="2">
    <location>
        <begin position="309"/>
        <end position="320"/>
    </location>
</feature>
<dbReference type="InterPro" id="IPR036236">
    <property type="entry name" value="Znf_C2H2_sf"/>
</dbReference>
<keyword evidence="1" id="KW-0863">Zinc-finger</keyword>
<dbReference type="Gene3D" id="3.30.160.60">
    <property type="entry name" value="Classic Zinc Finger"/>
    <property type="match status" value="1"/>
</dbReference>
<feature type="region of interest" description="Disordered" evidence="2">
    <location>
        <begin position="93"/>
        <end position="159"/>
    </location>
</feature>
<dbReference type="InterPro" id="IPR051061">
    <property type="entry name" value="Zinc_finger_trans_reg"/>
</dbReference>
<dbReference type="PANTHER" id="PTHR46179:SF19">
    <property type="entry name" value="C2H2 FINGER DOMAIN TRANSCRIPTION FACTOR (EUROFUNG)-RELATED"/>
    <property type="match status" value="1"/>
</dbReference>
<protein>
    <submittedName>
        <fullName evidence="4">Krueppel-like factor-like protein</fullName>
    </submittedName>
</protein>
<reference evidence="4" key="1">
    <citation type="journal article" date="2021" name="J Fungi (Basel)">
        <title>Genomic and Metabolomic Analyses of the Marine Fungus Emericellopsis cladophorae: Insights into Saltwater Adaptability Mechanisms and Its Biosynthetic Potential.</title>
        <authorList>
            <person name="Goncalves M.F.M."/>
            <person name="Hilario S."/>
            <person name="Van de Peer Y."/>
            <person name="Esteves A.C."/>
            <person name="Alves A."/>
        </authorList>
    </citation>
    <scope>NUCLEOTIDE SEQUENCE</scope>
    <source>
        <strain evidence="4">MUM 19.33</strain>
    </source>
</reference>
<comment type="caution">
    <text evidence="4">The sequence shown here is derived from an EMBL/GenBank/DDBJ whole genome shotgun (WGS) entry which is preliminary data.</text>
</comment>
<accession>A0A9Q0BFF5</accession>
<dbReference type="PROSITE" id="PS50157">
    <property type="entry name" value="ZINC_FINGER_C2H2_2"/>
    <property type="match status" value="1"/>
</dbReference>
<dbReference type="GO" id="GO:0008270">
    <property type="term" value="F:zinc ion binding"/>
    <property type="evidence" value="ECO:0007669"/>
    <property type="project" value="UniProtKB-KW"/>
</dbReference>
<feature type="region of interest" description="Disordered" evidence="2">
    <location>
        <begin position="276"/>
        <end position="360"/>
    </location>
</feature>
<keyword evidence="5" id="KW-1185">Reference proteome</keyword>
<evidence type="ECO:0000256" key="1">
    <source>
        <dbReference type="PROSITE-ProRule" id="PRU00042"/>
    </source>
</evidence>
<evidence type="ECO:0000259" key="3">
    <source>
        <dbReference type="PROSITE" id="PS50157"/>
    </source>
</evidence>
<gene>
    <name evidence="4" type="ORF">J7T54_002000</name>
</gene>
<dbReference type="GO" id="GO:0005634">
    <property type="term" value="C:nucleus"/>
    <property type="evidence" value="ECO:0007669"/>
    <property type="project" value="TreeGrafter"/>
</dbReference>
<evidence type="ECO:0000313" key="4">
    <source>
        <dbReference type="EMBL" id="KAI6782841.1"/>
    </source>
</evidence>
<name>A0A9Q0BFF5_9HYPO</name>
<feature type="compositionally biased region" description="Polar residues" evidence="2">
    <location>
        <begin position="180"/>
        <end position="203"/>
    </location>
</feature>
<dbReference type="SMART" id="SM00355">
    <property type="entry name" value="ZnF_C2H2"/>
    <property type="match status" value="3"/>
</dbReference>
<dbReference type="GO" id="GO:0006357">
    <property type="term" value="P:regulation of transcription by RNA polymerase II"/>
    <property type="evidence" value="ECO:0007669"/>
    <property type="project" value="TreeGrafter"/>
</dbReference>
<dbReference type="AlphaFoldDB" id="A0A9Q0BFF5"/>
<feature type="region of interest" description="Disordered" evidence="2">
    <location>
        <begin position="20"/>
        <end position="77"/>
    </location>
</feature>
<feature type="region of interest" description="Disordered" evidence="2">
    <location>
        <begin position="171"/>
        <end position="255"/>
    </location>
</feature>
<dbReference type="GeneID" id="75828516"/>
<dbReference type="SUPFAM" id="SSF57667">
    <property type="entry name" value="beta-beta-alpha zinc fingers"/>
    <property type="match status" value="1"/>
</dbReference>
<feature type="compositionally biased region" description="Polar residues" evidence="2">
    <location>
        <begin position="109"/>
        <end position="121"/>
    </location>
</feature>
<evidence type="ECO:0000313" key="5">
    <source>
        <dbReference type="Proteomes" id="UP001055219"/>
    </source>
</evidence>
<dbReference type="PANTHER" id="PTHR46179">
    <property type="entry name" value="ZINC FINGER PROTEIN"/>
    <property type="match status" value="1"/>
</dbReference>
<sequence>MPTVYEQAARQDYYADATLLSRNSPSTPPMQPVAVNLKPSQSPPPQVSSVPIVIPPDPDDGQEQRRSLGPESQTLTGDRTLLYLMGAGRNLYSSGLDSTRPLPGCDRSNYGSNHRNHQLTPRSEVRSNGQEDKSLGRRESRSDDGGRSPARALGGPHLQVLASGALEAVDRRKYSDREQAATSPSSPLDISMSTRQLSIQDPHSPSAPRPIPRIATHEDSPNGLLSPPNGGLPSIASFGPDPAGQSLPSLRSTLGPLPPFFHPDLSPRSALSPVYPHSPPYLSPNQLPPMSNRHCSPPISPPDSHKRGLPSPSSLQPSSPYHTLSQGSSHRPSVDYTNGAVVGDIPNPDHRVPAEAPAPGVNRMSIEGITNQGQFRCSVRGCTAQPFSTQYLLNSHANVHSSARPHYCPVPGCPRGEAGMGFKRKNEMIRHGLVHDSPGYVCPFCPDKDRKYPRPDNLQRHVRSRHVDKDKNDPQLRDVLEQRLEGPHRGRRRRVGS</sequence>